<dbReference type="GO" id="GO:0043328">
    <property type="term" value="P:protein transport to vacuole involved in ubiquitin-dependent protein catabolic process via the multivesicular body sorting pathway"/>
    <property type="evidence" value="ECO:0007669"/>
    <property type="project" value="TreeGrafter"/>
</dbReference>
<dbReference type="InterPro" id="IPR036388">
    <property type="entry name" value="WH-like_DNA-bd_sf"/>
</dbReference>
<keyword evidence="2" id="KW-0653">Protein transport</keyword>
<proteinExistence type="inferred from homology"/>
<dbReference type="Gene3D" id="1.10.10.10">
    <property type="entry name" value="Winged helix-like DNA-binding domain superfamily/Winged helix DNA-binding domain"/>
    <property type="match status" value="2"/>
</dbReference>
<dbReference type="PANTHER" id="PTHR12806">
    <property type="entry name" value="EAP30 SUBUNIT OF ELL COMPLEX"/>
    <property type="match status" value="1"/>
</dbReference>
<dbReference type="PIRSF" id="PIRSF017215">
    <property type="entry name" value="ESCRT2_Vps22"/>
    <property type="match status" value="1"/>
</dbReference>
<comment type="caution">
    <text evidence="4">The sequence shown here is derived from an EMBL/GenBank/DDBJ whole genome shotgun (WGS) entry which is preliminary data.</text>
</comment>
<evidence type="ECO:0000256" key="3">
    <source>
        <dbReference type="SAM" id="Coils"/>
    </source>
</evidence>
<organism evidence="4 5">
    <name type="scientific">Ceratodon purpureus</name>
    <name type="common">Fire moss</name>
    <name type="synonym">Dicranum purpureum</name>
    <dbReference type="NCBI Taxonomy" id="3225"/>
    <lineage>
        <taxon>Eukaryota</taxon>
        <taxon>Viridiplantae</taxon>
        <taxon>Streptophyta</taxon>
        <taxon>Embryophyta</taxon>
        <taxon>Bryophyta</taxon>
        <taxon>Bryophytina</taxon>
        <taxon>Bryopsida</taxon>
        <taxon>Dicranidae</taxon>
        <taxon>Pseudoditrichales</taxon>
        <taxon>Ditrichaceae</taxon>
        <taxon>Ceratodon</taxon>
    </lineage>
</organism>
<evidence type="ECO:0000256" key="1">
    <source>
        <dbReference type="ARBA" id="ARBA00009834"/>
    </source>
</evidence>
<dbReference type="Gene3D" id="6.10.140.180">
    <property type="match status" value="1"/>
</dbReference>
<gene>
    <name evidence="4" type="ORF">KC19_4G146400</name>
</gene>
<keyword evidence="2" id="KW-0813">Transport</keyword>
<dbReference type="InterPro" id="IPR036390">
    <property type="entry name" value="WH_DNA-bd_sf"/>
</dbReference>
<dbReference type="FunFam" id="1.10.10.10:FF:000085">
    <property type="entry name" value="Vacuolar-sorting protein SNF8"/>
    <property type="match status" value="1"/>
</dbReference>
<dbReference type="OrthoDB" id="283883at2759"/>
<dbReference type="AlphaFoldDB" id="A0A8T0I8Z5"/>
<dbReference type="PANTHER" id="PTHR12806:SF0">
    <property type="entry name" value="VACUOLAR-SORTING PROTEIN SNF8"/>
    <property type="match status" value="1"/>
</dbReference>
<name>A0A8T0I8Z5_CERPU</name>
<dbReference type="GO" id="GO:0000814">
    <property type="term" value="C:ESCRT II complex"/>
    <property type="evidence" value="ECO:0007669"/>
    <property type="project" value="UniProtKB-UniRule"/>
</dbReference>
<dbReference type="FunFam" id="1.10.10.10:FF:000363">
    <property type="entry name" value="Vacuolar protein sorting-associated protein"/>
    <property type="match status" value="1"/>
</dbReference>
<dbReference type="SUPFAM" id="SSF46785">
    <property type="entry name" value="Winged helix' DNA-binding domain"/>
    <property type="match status" value="2"/>
</dbReference>
<evidence type="ECO:0000313" key="5">
    <source>
        <dbReference type="Proteomes" id="UP000822688"/>
    </source>
</evidence>
<accession>A0A8T0I8Z5</accession>
<dbReference type="InterPro" id="IPR040608">
    <property type="entry name" value="Snf8/Vps36"/>
</dbReference>
<keyword evidence="3" id="KW-0175">Coiled coil</keyword>
<reference evidence="4" key="1">
    <citation type="submission" date="2020-06" db="EMBL/GenBank/DDBJ databases">
        <title>WGS assembly of Ceratodon purpureus strain R40.</title>
        <authorList>
            <person name="Carey S.B."/>
            <person name="Jenkins J."/>
            <person name="Shu S."/>
            <person name="Lovell J.T."/>
            <person name="Sreedasyam A."/>
            <person name="Maumus F."/>
            <person name="Tiley G.P."/>
            <person name="Fernandez-Pozo N."/>
            <person name="Barry K."/>
            <person name="Chen C."/>
            <person name="Wang M."/>
            <person name="Lipzen A."/>
            <person name="Daum C."/>
            <person name="Saski C.A."/>
            <person name="Payton A.C."/>
            <person name="Mcbreen J.C."/>
            <person name="Conrad R.E."/>
            <person name="Kollar L.M."/>
            <person name="Olsson S."/>
            <person name="Huttunen S."/>
            <person name="Landis J.B."/>
            <person name="Wickett N.J."/>
            <person name="Johnson M.G."/>
            <person name="Rensing S.A."/>
            <person name="Grimwood J."/>
            <person name="Schmutz J."/>
            <person name="Mcdaniel S.F."/>
        </authorList>
    </citation>
    <scope>NUCLEOTIDE SEQUENCE</scope>
    <source>
        <strain evidence="4">R40</strain>
    </source>
</reference>
<protein>
    <recommendedName>
        <fullName evidence="2">Vacuolar protein sorting-associated protein</fullName>
    </recommendedName>
</protein>
<dbReference type="Proteomes" id="UP000822688">
    <property type="component" value="Chromosome 4"/>
</dbReference>
<evidence type="ECO:0000313" key="4">
    <source>
        <dbReference type="EMBL" id="KAG0580094.1"/>
    </source>
</evidence>
<comment type="subunit">
    <text evidence="2">Component of the endosomal sorting complex required for transport II (ESCRT-II).</text>
</comment>
<dbReference type="InterPro" id="IPR016689">
    <property type="entry name" value="ESCRT-2_cplx_Snf8"/>
</dbReference>
<dbReference type="EMBL" id="CM026424">
    <property type="protein sequence ID" value="KAG0580094.1"/>
    <property type="molecule type" value="Genomic_DNA"/>
</dbReference>
<dbReference type="Pfam" id="PF04157">
    <property type="entry name" value="EAP30"/>
    <property type="match status" value="1"/>
</dbReference>
<comment type="similarity">
    <text evidence="1 2">Belongs to the SNF8 family.</text>
</comment>
<evidence type="ECO:0000256" key="2">
    <source>
        <dbReference type="PIRNR" id="PIRNR017215"/>
    </source>
</evidence>
<comment type="function">
    <text evidence="2">Component of the endosomal sorting complex required for transport II (ESCRT-II), which is required for multivesicular body (MVB) formation and sorting of endosomal cargo proteins into MVBs.</text>
</comment>
<sequence>MRRRPGISGLQGAAQARDQYRSLGDNVAKVRQDQMKEQLETFRHQLEEFASKHKNDITKNPAFRAQFHTMCAKCGVDPLASNKGFWAELLGIGDFYYELGVQIVDICLATRPRNGGLIDLEELRSLLAKRRRAVSITEDDCLRAIGKLKKLGGGYEVFSVGRRKLVRSVPMELNRDHNLILEIAQPRGYVTVEEVQSELGWTHGRAIDALENLLKEGLAMVDDGAPNGKRHYWFPCVGPSSSVESEAEL</sequence>
<keyword evidence="5" id="KW-1185">Reference proteome</keyword>
<feature type="coiled-coil region" evidence="3">
    <location>
        <begin position="13"/>
        <end position="52"/>
    </location>
</feature>